<name>A0ACB7SYE5_HYAAI</name>
<keyword evidence="2" id="KW-1185">Reference proteome</keyword>
<comment type="caution">
    <text evidence="1">The sequence shown here is derived from an EMBL/GenBank/DDBJ whole genome shotgun (WGS) entry which is preliminary data.</text>
</comment>
<reference evidence="1" key="1">
    <citation type="submission" date="2020-05" db="EMBL/GenBank/DDBJ databases">
        <title>Large-scale comparative analyses of tick genomes elucidate their genetic diversity and vector capacities.</title>
        <authorList>
            <person name="Jia N."/>
            <person name="Wang J."/>
            <person name="Shi W."/>
            <person name="Du L."/>
            <person name="Sun Y."/>
            <person name="Zhan W."/>
            <person name="Jiang J."/>
            <person name="Wang Q."/>
            <person name="Zhang B."/>
            <person name="Ji P."/>
            <person name="Sakyi L.B."/>
            <person name="Cui X."/>
            <person name="Yuan T."/>
            <person name="Jiang B."/>
            <person name="Yang W."/>
            <person name="Lam T.T.-Y."/>
            <person name="Chang Q."/>
            <person name="Ding S."/>
            <person name="Wang X."/>
            <person name="Zhu J."/>
            <person name="Ruan X."/>
            <person name="Zhao L."/>
            <person name="Wei J."/>
            <person name="Que T."/>
            <person name="Du C."/>
            <person name="Cheng J."/>
            <person name="Dai P."/>
            <person name="Han X."/>
            <person name="Huang E."/>
            <person name="Gao Y."/>
            <person name="Liu J."/>
            <person name="Shao H."/>
            <person name="Ye R."/>
            <person name="Li L."/>
            <person name="Wei W."/>
            <person name="Wang X."/>
            <person name="Wang C."/>
            <person name="Yang T."/>
            <person name="Huo Q."/>
            <person name="Li W."/>
            <person name="Guo W."/>
            <person name="Chen H."/>
            <person name="Zhou L."/>
            <person name="Ni X."/>
            <person name="Tian J."/>
            <person name="Zhou Y."/>
            <person name="Sheng Y."/>
            <person name="Liu T."/>
            <person name="Pan Y."/>
            <person name="Xia L."/>
            <person name="Li J."/>
            <person name="Zhao F."/>
            <person name="Cao W."/>
        </authorList>
    </citation>
    <scope>NUCLEOTIDE SEQUENCE</scope>
    <source>
        <strain evidence="1">Hyas-2018</strain>
    </source>
</reference>
<accession>A0ACB7SYE5</accession>
<dbReference type="Proteomes" id="UP000821845">
    <property type="component" value="Chromosome 2"/>
</dbReference>
<organism evidence="1 2">
    <name type="scientific">Hyalomma asiaticum</name>
    <name type="common">Tick</name>
    <dbReference type="NCBI Taxonomy" id="266040"/>
    <lineage>
        <taxon>Eukaryota</taxon>
        <taxon>Metazoa</taxon>
        <taxon>Ecdysozoa</taxon>
        <taxon>Arthropoda</taxon>
        <taxon>Chelicerata</taxon>
        <taxon>Arachnida</taxon>
        <taxon>Acari</taxon>
        <taxon>Parasitiformes</taxon>
        <taxon>Ixodida</taxon>
        <taxon>Ixodoidea</taxon>
        <taxon>Ixodidae</taxon>
        <taxon>Hyalomminae</taxon>
        <taxon>Hyalomma</taxon>
    </lineage>
</organism>
<evidence type="ECO:0000313" key="1">
    <source>
        <dbReference type="EMBL" id="KAH6939898.1"/>
    </source>
</evidence>
<proteinExistence type="predicted"/>
<evidence type="ECO:0000313" key="2">
    <source>
        <dbReference type="Proteomes" id="UP000821845"/>
    </source>
</evidence>
<gene>
    <name evidence="1" type="ORF">HPB50_022017</name>
</gene>
<dbReference type="EMBL" id="CM023482">
    <property type="protein sequence ID" value="KAH6939898.1"/>
    <property type="molecule type" value="Genomic_DNA"/>
</dbReference>
<protein>
    <submittedName>
        <fullName evidence="1">Uncharacterized protein</fullName>
    </submittedName>
</protein>
<sequence length="128" mass="14334">MSEFLWRNVLLNLPKKPSAACHPQKIQKIGGGAVPESVEQVLAQGPKFSVAPKVDKTELLALKAVSSGHLWRVLRNVSARATSSYFNPTKRAGSWSWRLMFTTKKRTKLCKTTSEKPMISTLRKQRAL</sequence>